<dbReference type="AlphaFoldDB" id="A0A6G0W8R2"/>
<dbReference type="CDD" id="cd12414">
    <property type="entry name" value="RRM2_RBM28_like"/>
    <property type="match status" value="1"/>
</dbReference>
<feature type="compositionally biased region" description="Basic and acidic residues" evidence="6">
    <location>
        <begin position="134"/>
        <end position="146"/>
    </location>
</feature>
<dbReference type="VEuPathDB" id="FungiDB:AeMF1_006148"/>
<dbReference type="EMBL" id="VJMJ01000301">
    <property type="protein sequence ID" value="KAF0723569.1"/>
    <property type="molecule type" value="Genomic_DNA"/>
</dbReference>
<feature type="compositionally biased region" description="Basic and acidic residues" evidence="6">
    <location>
        <begin position="892"/>
        <end position="949"/>
    </location>
</feature>
<dbReference type="CDD" id="cd00590">
    <property type="entry name" value="RRM_SF"/>
    <property type="match status" value="1"/>
</dbReference>
<organism evidence="8 9">
    <name type="scientific">Aphanomyces euteiches</name>
    <dbReference type="NCBI Taxonomy" id="100861"/>
    <lineage>
        <taxon>Eukaryota</taxon>
        <taxon>Sar</taxon>
        <taxon>Stramenopiles</taxon>
        <taxon>Oomycota</taxon>
        <taxon>Saprolegniomycetes</taxon>
        <taxon>Saprolegniales</taxon>
        <taxon>Verrucalvaceae</taxon>
        <taxon>Aphanomyces</taxon>
    </lineage>
</organism>
<dbReference type="PROSITE" id="PS50102">
    <property type="entry name" value="RRM"/>
    <property type="match status" value="5"/>
</dbReference>
<feature type="compositionally biased region" description="Basic and acidic residues" evidence="6">
    <location>
        <begin position="240"/>
        <end position="279"/>
    </location>
</feature>
<gene>
    <name evidence="8" type="ORF">Ae201684_017536</name>
</gene>
<feature type="domain" description="RRM" evidence="7">
    <location>
        <begin position="754"/>
        <end position="868"/>
    </location>
</feature>
<evidence type="ECO:0000313" key="9">
    <source>
        <dbReference type="Proteomes" id="UP000481153"/>
    </source>
</evidence>
<accession>A0A6G0W8R2</accession>
<feature type="compositionally biased region" description="Acidic residues" evidence="6">
    <location>
        <begin position="493"/>
        <end position="559"/>
    </location>
</feature>
<dbReference type="Proteomes" id="UP000481153">
    <property type="component" value="Unassembled WGS sequence"/>
</dbReference>
<comment type="subcellular location">
    <subcellularLocation>
        <location evidence="1">Nucleus</location>
    </subcellularLocation>
</comment>
<dbReference type="Pfam" id="PF00076">
    <property type="entry name" value="RRM_1"/>
    <property type="match status" value="5"/>
</dbReference>
<protein>
    <recommendedName>
        <fullName evidence="7">RRM domain-containing protein</fullName>
    </recommendedName>
</protein>
<dbReference type="InterPro" id="IPR012677">
    <property type="entry name" value="Nucleotide-bd_a/b_plait_sf"/>
</dbReference>
<keyword evidence="4" id="KW-0539">Nucleus</keyword>
<dbReference type="PANTHER" id="PTHR48039">
    <property type="entry name" value="RNA-BINDING MOTIF PROTEIN 14B"/>
    <property type="match status" value="1"/>
</dbReference>
<dbReference type="InterPro" id="IPR035979">
    <property type="entry name" value="RBD_domain_sf"/>
</dbReference>
<evidence type="ECO:0000256" key="1">
    <source>
        <dbReference type="ARBA" id="ARBA00004123"/>
    </source>
</evidence>
<dbReference type="SMART" id="SM00360">
    <property type="entry name" value="RRM"/>
    <property type="match status" value="5"/>
</dbReference>
<dbReference type="InterPro" id="IPR051945">
    <property type="entry name" value="RRM_MRD1_RNA_proc_ribogen"/>
</dbReference>
<evidence type="ECO:0000313" key="8">
    <source>
        <dbReference type="EMBL" id="KAF0723569.1"/>
    </source>
</evidence>
<dbReference type="PANTHER" id="PTHR48039:SF5">
    <property type="entry name" value="RNA-BINDING PROTEIN 28"/>
    <property type="match status" value="1"/>
</dbReference>
<dbReference type="CDD" id="cd12416">
    <property type="entry name" value="RRM4_RBM28_like"/>
    <property type="match status" value="1"/>
</dbReference>
<feature type="region of interest" description="Disordered" evidence="6">
    <location>
        <begin position="86"/>
        <end position="284"/>
    </location>
</feature>
<sequence>MSNTIFVRNLAYGTTQQQLEELFGDIGPVKKVSVIKDKGRAKTDMTTRGFAFVKFAMEADAQLAIEKLNNTEYMGRKLGIDIAKEKKGPKPLAHQKQPPSEETQQEDLETTTTKEKSKKRPREEDEVDDTNEIVETKKQSDKSKEAKGKKHQKDEESADVPEVSEKKAKKAKKKAKTVEVDEETAEQPDVVAEKPEKSKRVKKAKKAKAEEVEEETVEQSEIVAEEPEKKSIKAKKAKKAKAEEAPEKPQEEKTVQEKESVADKNQGENEESRVQSERNARRRQHRELLRKMKERQEATASADEKSIAIYGLGANITEKALKIKMKKIGESTKIEWKEDVVNGETQHVAIVEWKNLDTKQKALEKLDQHVFKGYTMTVRGLESTVTGISQKEGVRLIVRNLQFDVKDADLTKLFGQHGPLAEARVVRLPSESPETGALGRSRGFGFVQFKNRVDAQKAIEALNNAKLKGRQLVVDYAVAKSEYLKAQAPKEENADEDKAEEGDEANENNENEDEGDEDNEDDGEDEEGDVPDEIGDDENTLEMDDEDIEGEDEDDEEDEPKASSKPKVDTESQRERTVFIRNLSFQTSEEGLSEAFSTEFGPVEYARIVMDKGSGLSKGVAFVRFRSKEHADAAIARGTPKVEDPKKKKKNAAQDIFFSSAMLDGDGIYVDGRLLSVTRSVAKDDADRLTEENSAKRKAVDKRNMYLAYEGTINVNKTADTELELPKMDIEKRRRAIKEKKEKLKNPLFFISPVRLSVRNLALSVDEKTLKTVFREGAIEGLREGLVNMKDVKGEYQLEKGVPVKIKLAKIVRDVDNVKPGEGPRSRGYGFVEFSQHVHALAALRKLNNNPAYTQYSGRGVKPARGAQDKDKTRLIIEFALENHGKLKLREKRMNDAKKRRDEDKMLRKAQGEEVPEKVERKSRGKRQREAKALRAKEADEKSTDEPAPKKAKTNPSTAAPKPKPTPKQAPKAKPAKAPAVPSRKERKNAKSRKEEKSFDELVNNYKKKLFATVDESESRGRWFD</sequence>
<proteinExistence type="predicted"/>
<dbReference type="Gene3D" id="3.30.70.330">
    <property type="match status" value="5"/>
</dbReference>
<comment type="caution">
    <text evidence="8">The sequence shown here is derived from an EMBL/GenBank/DDBJ whole genome shotgun (WGS) entry which is preliminary data.</text>
</comment>
<name>A0A6G0W8R2_9STRA</name>
<feature type="domain" description="RRM" evidence="7">
    <location>
        <begin position="305"/>
        <end position="383"/>
    </location>
</feature>
<evidence type="ECO:0000256" key="6">
    <source>
        <dbReference type="SAM" id="MobiDB-lite"/>
    </source>
</evidence>
<feature type="domain" description="RRM" evidence="7">
    <location>
        <begin position="394"/>
        <end position="479"/>
    </location>
</feature>
<reference evidence="8 9" key="1">
    <citation type="submission" date="2019-07" db="EMBL/GenBank/DDBJ databases">
        <title>Genomics analysis of Aphanomyces spp. identifies a new class of oomycete effector associated with host adaptation.</title>
        <authorList>
            <person name="Gaulin E."/>
        </authorList>
    </citation>
    <scope>NUCLEOTIDE SEQUENCE [LARGE SCALE GENOMIC DNA]</scope>
    <source>
        <strain evidence="8 9">ATCC 201684</strain>
    </source>
</reference>
<evidence type="ECO:0000256" key="5">
    <source>
        <dbReference type="PROSITE-ProRule" id="PRU00176"/>
    </source>
</evidence>
<keyword evidence="2" id="KW-0677">Repeat</keyword>
<feature type="domain" description="RRM" evidence="7">
    <location>
        <begin position="576"/>
        <end position="682"/>
    </location>
</feature>
<evidence type="ECO:0000256" key="2">
    <source>
        <dbReference type="ARBA" id="ARBA00022737"/>
    </source>
</evidence>
<feature type="region of interest" description="Disordered" evidence="6">
    <location>
        <begin position="890"/>
        <end position="1025"/>
    </location>
</feature>
<keyword evidence="9" id="KW-1185">Reference proteome</keyword>
<dbReference type="InterPro" id="IPR000504">
    <property type="entry name" value="RRM_dom"/>
</dbReference>
<feature type="compositionally biased region" description="Low complexity" evidence="6">
    <location>
        <begin position="969"/>
        <end position="982"/>
    </location>
</feature>
<dbReference type="SUPFAM" id="SSF54928">
    <property type="entry name" value="RNA-binding domain, RBD"/>
    <property type="match status" value="4"/>
</dbReference>
<evidence type="ECO:0000256" key="4">
    <source>
        <dbReference type="ARBA" id="ARBA00023242"/>
    </source>
</evidence>
<feature type="compositionally biased region" description="Basic and acidic residues" evidence="6">
    <location>
        <begin position="560"/>
        <end position="575"/>
    </location>
</feature>
<feature type="domain" description="RRM" evidence="7">
    <location>
        <begin position="3"/>
        <end position="85"/>
    </location>
</feature>
<evidence type="ECO:0000259" key="7">
    <source>
        <dbReference type="PROSITE" id="PS50102"/>
    </source>
</evidence>
<feature type="region of interest" description="Disordered" evidence="6">
    <location>
        <begin position="487"/>
        <end position="575"/>
    </location>
</feature>
<keyword evidence="3 5" id="KW-0694">RNA-binding</keyword>
<dbReference type="GO" id="GO:0003729">
    <property type="term" value="F:mRNA binding"/>
    <property type="evidence" value="ECO:0007669"/>
    <property type="project" value="TreeGrafter"/>
</dbReference>
<dbReference type="GO" id="GO:0005730">
    <property type="term" value="C:nucleolus"/>
    <property type="evidence" value="ECO:0007669"/>
    <property type="project" value="TreeGrafter"/>
</dbReference>
<evidence type="ECO:0000256" key="3">
    <source>
        <dbReference type="ARBA" id="ARBA00022884"/>
    </source>
</evidence>